<accession>A0A2Z7BTH7</accession>
<organism evidence="1 2">
    <name type="scientific">Dorcoceras hygrometricum</name>
    <dbReference type="NCBI Taxonomy" id="472368"/>
    <lineage>
        <taxon>Eukaryota</taxon>
        <taxon>Viridiplantae</taxon>
        <taxon>Streptophyta</taxon>
        <taxon>Embryophyta</taxon>
        <taxon>Tracheophyta</taxon>
        <taxon>Spermatophyta</taxon>
        <taxon>Magnoliopsida</taxon>
        <taxon>eudicotyledons</taxon>
        <taxon>Gunneridae</taxon>
        <taxon>Pentapetalae</taxon>
        <taxon>asterids</taxon>
        <taxon>lamiids</taxon>
        <taxon>Lamiales</taxon>
        <taxon>Gesneriaceae</taxon>
        <taxon>Didymocarpoideae</taxon>
        <taxon>Trichosporeae</taxon>
        <taxon>Loxocarpinae</taxon>
        <taxon>Dorcoceras</taxon>
    </lineage>
</organism>
<dbReference type="OrthoDB" id="10264655at2759"/>
<evidence type="ECO:0000313" key="2">
    <source>
        <dbReference type="Proteomes" id="UP000250235"/>
    </source>
</evidence>
<evidence type="ECO:0000313" key="1">
    <source>
        <dbReference type="EMBL" id="KZV35405.1"/>
    </source>
</evidence>
<dbReference type="Proteomes" id="UP000250235">
    <property type="component" value="Unassembled WGS sequence"/>
</dbReference>
<dbReference type="AlphaFoldDB" id="A0A2Z7BTH7"/>
<name>A0A2Z7BTH7_9LAMI</name>
<reference evidence="1 2" key="1">
    <citation type="journal article" date="2015" name="Proc. Natl. Acad. Sci. U.S.A.">
        <title>The resurrection genome of Boea hygrometrica: A blueprint for survival of dehydration.</title>
        <authorList>
            <person name="Xiao L."/>
            <person name="Yang G."/>
            <person name="Zhang L."/>
            <person name="Yang X."/>
            <person name="Zhao S."/>
            <person name="Ji Z."/>
            <person name="Zhou Q."/>
            <person name="Hu M."/>
            <person name="Wang Y."/>
            <person name="Chen M."/>
            <person name="Xu Y."/>
            <person name="Jin H."/>
            <person name="Xiao X."/>
            <person name="Hu G."/>
            <person name="Bao F."/>
            <person name="Hu Y."/>
            <person name="Wan P."/>
            <person name="Li L."/>
            <person name="Deng X."/>
            <person name="Kuang T."/>
            <person name="Xiang C."/>
            <person name="Zhu J.K."/>
            <person name="Oliver M.J."/>
            <person name="He Y."/>
        </authorList>
    </citation>
    <scope>NUCLEOTIDE SEQUENCE [LARGE SCALE GENOMIC DNA]</scope>
    <source>
        <strain evidence="2">cv. XS01</strain>
    </source>
</reference>
<proteinExistence type="predicted"/>
<protein>
    <submittedName>
        <fullName evidence="1">Uncharacterized protein</fullName>
    </submittedName>
</protein>
<gene>
    <name evidence="1" type="ORF">F511_27908</name>
</gene>
<keyword evidence="2" id="KW-1185">Reference proteome</keyword>
<sequence>MGRVTPEPNGATRIGKSFVGFNVKRVAAGCVGSYCFHMMECRRENLPMEHLDTSSKKYVDLQAHLIRTEKRLLKERGFICHVYLSKHRAKQTNMNEMWLKSIAIAKFGKIKGGKGKFGCKRKLEKYCEPTNG</sequence>
<dbReference type="EMBL" id="KV004599">
    <property type="protein sequence ID" value="KZV35405.1"/>
    <property type="molecule type" value="Genomic_DNA"/>
</dbReference>